<proteinExistence type="predicted"/>
<evidence type="ECO:0008006" key="3">
    <source>
        <dbReference type="Google" id="ProtNLM"/>
    </source>
</evidence>
<sequence>MKERLTHQQLLEKNILKNDRLQEFQQIFYDIAGIIFTSRQDVRQRLADEFAPQRVQLNEELSKTWKTIAISLDVWTSKNSLPILGMIDYWLTPEFQYQ</sequence>
<accession>A0A1E3PUT6</accession>
<evidence type="ECO:0000313" key="2">
    <source>
        <dbReference type="Proteomes" id="UP000094385"/>
    </source>
</evidence>
<keyword evidence="2" id="KW-1185">Reference proteome</keyword>
<dbReference type="OrthoDB" id="5411500at2759"/>
<organism evidence="1 2">
    <name type="scientific">Lipomyces starkeyi NRRL Y-11557</name>
    <dbReference type="NCBI Taxonomy" id="675824"/>
    <lineage>
        <taxon>Eukaryota</taxon>
        <taxon>Fungi</taxon>
        <taxon>Dikarya</taxon>
        <taxon>Ascomycota</taxon>
        <taxon>Saccharomycotina</taxon>
        <taxon>Lipomycetes</taxon>
        <taxon>Lipomycetales</taxon>
        <taxon>Lipomycetaceae</taxon>
        <taxon>Lipomyces</taxon>
    </lineage>
</organism>
<name>A0A1E3PUT6_LIPST</name>
<reference evidence="1 2" key="1">
    <citation type="journal article" date="2016" name="Proc. Natl. Acad. Sci. U.S.A.">
        <title>Comparative genomics of biotechnologically important yeasts.</title>
        <authorList>
            <person name="Riley R."/>
            <person name="Haridas S."/>
            <person name="Wolfe K.H."/>
            <person name="Lopes M.R."/>
            <person name="Hittinger C.T."/>
            <person name="Goeker M."/>
            <person name="Salamov A.A."/>
            <person name="Wisecaver J.H."/>
            <person name="Long T.M."/>
            <person name="Calvey C.H."/>
            <person name="Aerts A.L."/>
            <person name="Barry K.W."/>
            <person name="Choi C."/>
            <person name="Clum A."/>
            <person name="Coughlan A.Y."/>
            <person name="Deshpande S."/>
            <person name="Douglass A.P."/>
            <person name="Hanson S.J."/>
            <person name="Klenk H.-P."/>
            <person name="LaButti K.M."/>
            <person name="Lapidus A."/>
            <person name="Lindquist E.A."/>
            <person name="Lipzen A.M."/>
            <person name="Meier-Kolthoff J.P."/>
            <person name="Ohm R.A."/>
            <person name="Otillar R.P."/>
            <person name="Pangilinan J.L."/>
            <person name="Peng Y."/>
            <person name="Rokas A."/>
            <person name="Rosa C.A."/>
            <person name="Scheuner C."/>
            <person name="Sibirny A.A."/>
            <person name="Slot J.C."/>
            <person name="Stielow J.B."/>
            <person name="Sun H."/>
            <person name="Kurtzman C.P."/>
            <person name="Blackwell M."/>
            <person name="Grigoriev I.V."/>
            <person name="Jeffries T.W."/>
        </authorList>
    </citation>
    <scope>NUCLEOTIDE SEQUENCE [LARGE SCALE GENOMIC DNA]</scope>
    <source>
        <strain evidence="1 2">NRRL Y-11557</strain>
    </source>
</reference>
<dbReference type="EMBL" id="KV454305">
    <property type="protein sequence ID" value="ODQ69185.1"/>
    <property type="molecule type" value="Genomic_DNA"/>
</dbReference>
<protein>
    <recommendedName>
        <fullName evidence="3">HAT C-terminal dimerisation domain-containing protein</fullName>
    </recommendedName>
</protein>
<gene>
    <name evidence="1" type="ORF">LIPSTDRAFT_334861</name>
</gene>
<evidence type="ECO:0000313" key="1">
    <source>
        <dbReference type="EMBL" id="ODQ69185.1"/>
    </source>
</evidence>
<dbReference type="Proteomes" id="UP000094385">
    <property type="component" value="Unassembled WGS sequence"/>
</dbReference>
<dbReference type="AlphaFoldDB" id="A0A1E3PUT6"/>